<dbReference type="EMBL" id="BOOH01000021">
    <property type="protein sequence ID" value="GIH76423.1"/>
    <property type="molecule type" value="Genomic_DNA"/>
</dbReference>
<gene>
    <name evidence="1" type="ORF">Plo01_28520</name>
</gene>
<reference evidence="1 2" key="1">
    <citation type="submission" date="2021-01" db="EMBL/GenBank/DDBJ databases">
        <title>Whole genome shotgun sequence of Planobispora longispora NBRC 13918.</title>
        <authorList>
            <person name="Komaki H."/>
            <person name="Tamura T."/>
        </authorList>
    </citation>
    <scope>NUCLEOTIDE SEQUENCE [LARGE SCALE GENOMIC DNA]</scope>
    <source>
        <strain evidence="1 2">NBRC 13918</strain>
    </source>
</reference>
<accession>A0A8J3RQE2</accession>
<comment type="caution">
    <text evidence="1">The sequence shown here is derived from an EMBL/GenBank/DDBJ whole genome shotgun (WGS) entry which is preliminary data.</text>
</comment>
<name>A0A8J3RQE2_9ACTN</name>
<organism evidence="1 2">
    <name type="scientific">Planobispora longispora</name>
    <dbReference type="NCBI Taxonomy" id="28887"/>
    <lineage>
        <taxon>Bacteria</taxon>
        <taxon>Bacillati</taxon>
        <taxon>Actinomycetota</taxon>
        <taxon>Actinomycetes</taxon>
        <taxon>Streptosporangiales</taxon>
        <taxon>Streptosporangiaceae</taxon>
        <taxon>Planobispora</taxon>
    </lineage>
</organism>
<evidence type="ECO:0000313" key="2">
    <source>
        <dbReference type="Proteomes" id="UP000616724"/>
    </source>
</evidence>
<proteinExistence type="predicted"/>
<protein>
    <submittedName>
        <fullName evidence="1">Uncharacterized protein</fullName>
    </submittedName>
</protein>
<keyword evidence="2" id="KW-1185">Reference proteome</keyword>
<dbReference type="RefSeq" id="WP_377266501.1">
    <property type="nucleotide sequence ID" value="NZ_JBHMBU010000043.1"/>
</dbReference>
<dbReference type="Proteomes" id="UP000616724">
    <property type="component" value="Unassembled WGS sequence"/>
</dbReference>
<evidence type="ECO:0000313" key="1">
    <source>
        <dbReference type="EMBL" id="GIH76423.1"/>
    </source>
</evidence>
<sequence>MACRTFRPVGWTLITFDQRSGGQATQPVKVRRFTDQEGQKLQGIVRRGTTGTVRYRRAMILLTSAGGLKAQPPTFGAMLGGQSTAPAVPQASGIDGPAPVVTTLQRCNFSLSSSDPLAVEGASGVEWSDDVS</sequence>
<dbReference type="AlphaFoldDB" id="A0A8J3RQE2"/>